<name>A0A6B0YXW8_9CHLR</name>
<evidence type="ECO:0000259" key="2">
    <source>
        <dbReference type="Pfam" id="PF01965"/>
    </source>
</evidence>
<evidence type="ECO:0000313" key="3">
    <source>
        <dbReference type="EMBL" id="MXY94258.1"/>
    </source>
</evidence>
<dbReference type="PANTHER" id="PTHR42733">
    <property type="entry name" value="DJ-1 PROTEIN"/>
    <property type="match status" value="1"/>
</dbReference>
<dbReference type="Pfam" id="PF01965">
    <property type="entry name" value="DJ-1_PfpI"/>
    <property type="match status" value="1"/>
</dbReference>
<protein>
    <submittedName>
        <fullName evidence="3">Protease</fullName>
    </submittedName>
</protein>
<comment type="similarity">
    <text evidence="1">Belongs to the peptidase C56 family.</text>
</comment>
<sequence length="205" mass="21936">MEKSIEGKSVAVLTAHEFEDIEVMYTVLQLSQAGADVVVGTLPQTALGHFHGRPAWPEKPITGRFGHTIPFDVLAVGNRYSVQSIWEMNPGEFDAAVFPGGLAPDFLRIDDKTLEFAAAIHRSGKVLAAICHGPQVLISLDRQKGTDSVAGRNVTAYCAVTDDLLNAGAVYHDVPAISDGNVVTGRVPDDLPEFCDAIIEALKPS</sequence>
<dbReference type="InterPro" id="IPR006286">
    <property type="entry name" value="C56_PfpI-like"/>
</dbReference>
<feature type="domain" description="DJ-1/PfpI" evidence="2">
    <location>
        <begin position="8"/>
        <end position="200"/>
    </location>
</feature>
<dbReference type="SUPFAM" id="SSF52317">
    <property type="entry name" value="Class I glutamine amidotransferase-like"/>
    <property type="match status" value="1"/>
</dbReference>
<dbReference type="PROSITE" id="PS51276">
    <property type="entry name" value="PEPTIDASE_C56_PFPI"/>
    <property type="match status" value="1"/>
</dbReference>
<dbReference type="InterPro" id="IPR002818">
    <property type="entry name" value="DJ-1/PfpI"/>
</dbReference>
<gene>
    <name evidence="3" type="ORF">F4Y42_12515</name>
</gene>
<organism evidence="3">
    <name type="scientific">Caldilineaceae bacterium SB0664_bin_27</name>
    <dbReference type="NCBI Taxonomy" id="2605260"/>
    <lineage>
        <taxon>Bacteria</taxon>
        <taxon>Bacillati</taxon>
        <taxon>Chloroflexota</taxon>
        <taxon>Caldilineae</taxon>
        <taxon>Caldilineales</taxon>
        <taxon>Caldilineaceae</taxon>
    </lineage>
</organism>
<comment type="caution">
    <text evidence="3">The sequence shown here is derived from an EMBL/GenBank/DDBJ whole genome shotgun (WGS) entry which is preliminary data.</text>
</comment>
<dbReference type="GO" id="GO:0006508">
    <property type="term" value="P:proteolysis"/>
    <property type="evidence" value="ECO:0007669"/>
    <property type="project" value="UniProtKB-KW"/>
</dbReference>
<dbReference type="EMBL" id="VXRG01000104">
    <property type="protein sequence ID" value="MXY94258.1"/>
    <property type="molecule type" value="Genomic_DNA"/>
</dbReference>
<dbReference type="AlphaFoldDB" id="A0A6B0YXW8"/>
<proteinExistence type="inferred from homology"/>
<reference evidence="3" key="1">
    <citation type="submission" date="2019-09" db="EMBL/GenBank/DDBJ databases">
        <title>Characterisation of the sponge microbiome using genome-centric metagenomics.</title>
        <authorList>
            <person name="Engelberts J.P."/>
            <person name="Robbins S.J."/>
            <person name="De Goeij J.M."/>
            <person name="Aranda M."/>
            <person name="Bell S.C."/>
            <person name="Webster N.S."/>
        </authorList>
    </citation>
    <scope>NUCLEOTIDE SEQUENCE</scope>
    <source>
        <strain evidence="3">SB0664_bin_27</strain>
    </source>
</reference>
<keyword evidence="3" id="KW-0645">Protease</keyword>
<dbReference type="PANTHER" id="PTHR42733:SF13">
    <property type="entry name" value="DJ-1_PFPI DOMAIN-CONTAINING PROTEIN"/>
    <property type="match status" value="1"/>
</dbReference>
<dbReference type="GO" id="GO:0008233">
    <property type="term" value="F:peptidase activity"/>
    <property type="evidence" value="ECO:0007669"/>
    <property type="project" value="UniProtKB-KW"/>
</dbReference>
<dbReference type="InterPro" id="IPR029062">
    <property type="entry name" value="Class_I_gatase-like"/>
</dbReference>
<evidence type="ECO:0000256" key="1">
    <source>
        <dbReference type="ARBA" id="ARBA00008542"/>
    </source>
</evidence>
<keyword evidence="3" id="KW-0378">Hydrolase</keyword>
<dbReference type="Gene3D" id="3.40.50.880">
    <property type="match status" value="1"/>
</dbReference>
<accession>A0A6B0YXW8</accession>